<dbReference type="Proteomes" id="UP000277582">
    <property type="component" value="Unassembled WGS sequence"/>
</dbReference>
<evidence type="ECO:0000313" key="7">
    <source>
        <dbReference type="EMBL" id="RSN75758.1"/>
    </source>
</evidence>
<accession>A0A3R9PKA0</accession>
<evidence type="ECO:0000256" key="4">
    <source>
        <dbReference type="ARBA" id="ARBA00023004"/>
    </source>
</evidence>
<feature type="domain" description="4Fe-4S ferredoxin-type" evidence="6">
    <location>
        <begin position="25"/>
        <end position="54"/>
    </location>
</feature>
<keyword evidence="3" id="KW-0677">Repeat</keyword>
<dbReference type="GO" id="GO:0003954">
    <property type="term" value="F:NADH dehydrogenase activity"/>
    <property type="evidence" value="ECO:0007669"/>
    <property type="project" value="TreeGrafter"/>
</dbReference>
<reference evidence="7 9" key="1">
    <citation type="submission" date="2018-10" db="EMBL/GenBank/DDBJ databases">
        <title>Co-occurring genomic capacity for anaerobic methane metabolism and dissimilatory sulfite reduction discovered in the Korarchaeota.</title>
        <authorList>
            <person name="Mckay L.J."/>
            <person name="Dlakic M."/>
            <person name="Fields M.W."/>
            <person name="Delmont T.O."/>
            <person name="Eren A.M."/>
            <person name="Jay Z.J."/>
            <person name="Klingelsmith K.B."/>
            <person name="Rusch D.B."/>
            <person name="Inskeep W.P."/>
        </authorList>
    </citation>
    <scope>NUCLEOTIDE SEQUENCE [LARGE SCALE GENOMIC DNA]</scope>
    <source>
        <strain evidence="7 9">MDKW</strain>
    </source>
</reference>
<dbReference type="OrthoDB" id="23478at2157"/>
<organism evidence="7 9">
    <name type="scientific">Candidatus Methanodesulfokora washburnensis</name>
    <dbReference type="NCBI Taxonomy" id="2478471"/>
    <lineage>
        <taxon>Archaea</taxon>
        <taxon>Thermoproteota</taxon>
        <taxon>Candidatus Korarchaeia</taxon>
        <taxon>Candidatus Korarchaeia incertae sedis</taxon>
        <taxon>Candidatus Methanodesulfokora</taxon>
    </lineage>
</organism>
<keyword evidence="9" id="KW-1185">Reference proteome</keyword>
<dbReference type="Gene3D" id="3.30.70.3270">
    <property type="match status" value="1"/>
</dbReference>
<evidence type="ECO:0000256" key="5">
    <source>
        <dbReference type="ARBA" id="ARBA00023014"/>
    </source>
</evidence>
<feature type="domain" description="4Fe-4S ferredoxin-type" evidence="6">
    <location>
        <begin position="58"/>
        <end position="87"/>
    </location>
</feature>
<dbReference type="EMBL" id="RXII01000054">
    <property type="protein sequence ID" value="RZN62126.1"/>
    <property type="molecule type" value="Genomic_DNA"/>
</dbReference>
<dbReference type="InterPro" id="IPR010226">
    <property type="entry name" value="NADH_quinone_OxRdtase_chainI"/>
</dbReference>
<dbReference type="PANTHER" id="PTHR10849:SF35">
    <property type="entry name" value="FORMATE HYDROGENLYASE SUBUNIT 6-RELATED"/>
    <property type="match status" value="1"/>
</dbReference>
<dbReference type="GO" id="GO:0051539">
    <property type="term" value="F:4 iron, 4 sulfur cluster binding"/>
    <property type="evidence" value="ECO:0007669"/>
    <property type="project" value="UniProtKB-KW"/>
</dbReference>
<dbReference type="GO" id="GO:0016020">
    <property type="term" value="C:membrane"/>
    <property type="evidence" value="ECO:0007669"/>
    <property type="project" value="InterPro"/>
</dbReference>
<dbReference type="InterPro" id="IPR017896">
    <property type="entry name" value="4Fe4S_Fe-S-bd"/>
</dbReference>
<keyword evidence="2" id="KW-0479">Metal-binding</keyword>
<dbReference type="PROSITE" id="PS00198">
    <property type="entry name" value="4FE4S_FER_1"/>
    <property type="match status" value="2"/>
</dbReference>
<sequence length="159" mass="17872">MAVETGVVTRPYPFVAPEVPPGFRGRPKIDFNLCIGCGACASVCPPNAITVEEKDGFRRISLFTGRCIFCARCGEVCPEKAIKITEDFELSSDEKIDLYQILELKMVRCEICGRFFATERELKKVKEEIEKKGMEVEKLNLCPECREKVSAGLESLARR</sequence>
<dbReference type="GO" id="GO:0046872">
    <property type="term" value="F:metal ion binding"/>
    <property type="evidence" value="ECO:0007669"/>
    <property type="project" value="UniProtKB-KW"/>
</dbReference>
<proteinExistence type="predicted"/>
<dbReference type="EMBL" id="RCOS01000070">
    <property type="protein sequence ID" value="RSN75758.1"/>
    <property type="molecule type" value="Genomic_DNA"/>
</dbReference>
<protein>
    <submittedName>
        <fullName evidence="7">4Fe-4S dicluster domain-containing protein</fullName>
    </submittedName>
</protein>
<comment type="caution">
    <text evidence="7">The sequence shown here is derived from an EMBL/GenBank/DDBJ whole genome shotgun (WGS) entry which is preliminary data.</text>
</comment>
<keyword evidence="4" id="KW-0408">Iron</keyword>
<dbReference type="PROSITE" id="PS51379">
    <property type="entry name" value="4FE4S_FER_2"/>
    <property type="match status" value="2"/>
</dbReference>
<keyword evidence="5" id="KW-0411">Iron-sulfur</keyword>
<dbReference type="SUPFAM" id="SSF54862">
    <property type="entry name" value="4Fe-4S ferredoxins"/>
    <property type="match status" value="1"/>
</dbReference>
<evidence type="ECO:0000313" key="10">
    <source>
        <dbReference type="Proteomes" id="UP000316217"/>
    </source>
</evidence>
<gene>
    <name evidence="7" type="ORF">D6D85_05705</name>
    <name evidence="8" type="ORF">EF810_03590</name>
</gene>
<evidence type="ECO:0000259" key="6">
    <source>
        <dbReference type="PROSITE" id="PS51379"/>
    </source>
</evidence>
<dbReference type="AlphaFoldDB" id="A0A3R9PKA0"/>
<keyword evidence="1" id="KW-0004">4Fe-4S</keyword>
<evidence type="ECO:0000256" key="1">
    <source>
        <dbReference type="ARBA" id="ARBA00022485"/>
    </source>
</evidence>
<dbReference type="Proteomes" id="UP000316217">
    <property type="component" value="Unassembled WGS sequence"/>
</dbReference>
<dbReference type="InterPro" id="IPR017900">
    <property type="entry name" value="4Fe4S_Fe_S_CS"/>
</dbReference>
<dbReference type="GO" id="GO:0009060">
    <property type="term" value="P:aerobic respiration"/>
    <property type="evidence" value="ECO:0007669"/>
    <property type="project" value="TreeGrafter"/>
</dbReference>
<dbReference type="PANTHER" id="PTHR10849">
    <property type="entry name" value="NADH DEHYDROGENASE UBIQUINONE IRON-SULFUR PROTEIN 8, MITOCHONDRIAL"/>
    <property type="match status" value="1"/>
</dbReference>
<evidence type="ECO:0000313" key="9">
    <source>
        <dbReference type="Proteomes" id="UP000277582"/>
    </source>
</evidence>
<evidence type="ECO:0000256" key="2">
    <source>
        <dbReference type="ARBA" id="ARBA00022723"/>
    </source>
</evidence>
<evidence type="ECO:0000256" key="3">
    <source>
        <dbReference type="ARBA" id="ARBA00022737"/>
    </source>
</evidence>
<evidence type="ECO:0000313" key="8">
    <source>
        <dbReference type="EMBL" id="RZN62126.1"/>
    </source>
</evidence>
<reference evidence="8 10" key="2">
    <citation type="journal article" date="2019" name="Nat. Microbiol.">
        <title>Wide diversity of methane and short-chain alkane metabolisms in uncultured archaea.</title>
        <authorList>
            <person name="Borrel G."/>
            <person name="Adam P.S."/>
            <person name="McKay L.J."/>
            <person name="Chen L.X."/>
            <person name="Sierra-Garcia I.N."/>
            <person name="Sieber C.M."/>
            <person name="Letourneur Q."/>
            <person name="Ghozlane A."/>
            <person name="Andersen G.L."/>
            <person name="Li W.J."/>
            <person name="Hallam S.J."/>
            <person name="Muyzer G."/>
            <person name="de Oliveira V.M."/>
            <person name="Inskeep W.P."/>
            <person name="Banfield J.F."/>
            <person name="Gribaldo S."/>
        </authorList>
    </citation>
    <scope>NUCLEOTIDE SEQUENCE [LARGE SCALE GENOMIC DNA]</scope>
    <source>
        <strain evidence="8">NM4</strain>
    </source>
</reference>
<name>A0A3R9PKA0_9CREN</name>
<dbReference type="Pfam" id="PF12838">
    <property type="entry name" value="Fer4_7"/>
    <property type="match status" value="1"/>
</dbReference>